<dbReference type="GO" id="GO:0061863">
    <property type="term" value="F:microtubule plus end polymerase"/>
    <property type="evidence" value="ECO:0007669"/>
    <property type="project" value="InterPro"/>
</dbReference>
<feature type="compositionally biased region" description="Low complexity" evidence="1">
    <location>
        <begin position="838"/>
        <end position="849"/>
    </location>
</feature>
<feature type="compositionally biased region" description="Polar residues" evidence="1">
    <location>
        <begin position="2374"/>
        <end position="2389"/>
    </location>
</feature>
<proteinExistence type="predicted"/>
<dbReference type="Proteomes" id="UP000315496">
    <property type="component" value="Chromosome 4"/>
</dbReference>
<feature type="region of interest" description="Disordered" evidence="1">
    <location>
        <begin position="1804"/>
        <end position="1869"/>
    </location>
</feature>
<evidence type="ECO:0000313" key="2">
    <source>
        <dbReference type="EMBL" id="TNJ26938.1"/>
    </source>
</evidence>
<dbReference type="GO" id="GO:0007051">
    <property type="term" value="P:spindle organization"/>
    <property type="evidence" value="ECO:0007669"/>
    <property type="project" value="InterPro"/>
</dbReference>
<keyword evidence="3" id="KW-1185">Reference proteome</keyword>
<dbReference type="GO" id="GO:0046785">
    <property type="term" value="P:microtubule polymerization"/>
    <property type="evidence" value="ECO:0007669"/>
    <property type="project" value="InterPro"/>
</dbReference>
<feature type="region of interest" description="Disordered" evidence="1">
    <location>
        <begin position="2374"/>
        <end position="2394"/>
    </location>
</feature>
<feature type="region of interest" description="Disordered" evidence="1">
    <location>
        <begin position="264"/>
        <end position="298"/>
    </location>
</feature>
<feature type="compositionally biased region" description="Low complexity" evidence="1">
    <location>
        <begin position="1389"/>
        <end position="1399"/>
    </location>
</feature>
<comment type="caution">
    <text evidence="2">The sequence shown here is derived from an EMBL/GenBank/DDBJ whole genome shotgun (WGS) entry which is preliminary data.</text>
</comment>
<feature type="region of interest" description="Disordered" evidence="1">
    <location>
        <begin position="316"/>
        <end position="339"/>
    </location>
</feature>
<dbReference type="GO" id="GO:0051010">
    <property type="term" value="F:microtubule plus-end binding"/>
    <property type="evidence" value="ECO:0007669"/>
    <property type="project" value="InterPro"/>
</dbReference>
<feature type="compositionally biased region" description="Polar residues" evidence="1">
    <location>
        <begin position="316"/>
        <end position="338"/>
    </location>
</feature>
<evidence type="ECO:0000256" key="1">
    <source>
        <dbReference type="SAM" id="MobiDB-lite"/>
    </source>
</evidence>
<gene>
    <name evidence="2" type="ORF">GMRT_15065</name>
</gene>
<reference evidence="2 3" key="1">
    <citation type="submission" date="2019-05" db="EMBL/GenBank/DDBJ databases">
        <title>The compact genome of Giardia muris reveals important steps in the evolution of intestinal protozoan parasites.</title>
        <authorList>
            <person name="Xu F."/>
            <person name="Jimenez-Gonzalez A."/>
            <person name="Einarsson E."/>
            <person name="Astvaldsson A."/>
            <person name="Peirasmaki D."/>
            <person name="Eckmann L."/>
            <person name="Andersson J.O."/>
            <person name="Svard S.G."/>
            <person name="Jerlstrom-Hultqvist J."/>
        </authorList>
    </citation>
    <scope>NUCLEOTIDE SEQUENCE [LARGE SCALE GENOMIC DNA]</scope>
    <source>
        <strain evidence="2 3">Roberts-Thomson</strain>
    </source>
</reference>
<feature type="compositionally biased region" description="Basic and acidic residues" evidence="1">
    <location>
        <begin position="1451"/>
        <end position="1464"/>
    </location>
</feature>
<protein>
    <submittedName>
        <fullName evidence="2">Uncharacterized protein</fullName>
    </submittedName>
</protein>
<dbReference type="VEuPathDB" id="GiardiaDB:GMRT_15065"/>
<feature type="region of interest" description="Disordered" evidence="1">
    <location>
        <begin position="764"/>
        <end position="849"/>
    </location>
</feature>
<organism evidence="2 3">
    <name type="scientific">Giardia muris</name>
    <dbReference type="NCBI Taxonomy" id="5742"/>
    <lineage>
        <taxon>Eukaryota</taxon>
        <taxon>Metamonada</taxon>
        <taxon>Diplomonadida</taxon>
        <taxon>Hexamitidae</taxon>
        <taxon>Giardiinae</taxon>
        <taxon>Giardia</taxon>
    </lineage>
</organism>
<name>A0A4Z1STH0_GIAMU</name>
<dbReference type="GO" id="GO:0030951">
    <property type="term" value="P:establishment or maintenance of microtubule cytoskeleton polarity"/>
    <property type="evidence" value="ECO:0007669"/>
    <property type="project" value="InterPro"/>
</dbReference>
<dbReference type="EMBL" id="VDLU01000004">
    <property type="protein sequence ID" value="TNJ26938.1"/>
    <property type="molecule type" value="Genomic_DNA"/>
</dbReference>
<dbReference type="InterPro" id="IPR045110">
    <property type="entry name" value="XMAP215"/>
</dbReference>
<evidence type="ECO:0000313" key="3">
    <source>
        <dbReference type="Proteomes" id="UP000315496"/>
    </source>
</evidence>
<feature type="region of interest" description="Disordered" evidence="1">
    <location>
        <begin position="1330"/>
        <end position="1473"/>
    </location>
</feature>
<dbReference type="InterPro" id="IPR016024">
    <property type="entry name" value="ARM-type_fold"/>
</dbReference>
<feature type="compositionally biased region" description="Basic and acidic residues" evidence="1">
    <location>
        <begin position="1843"/>
        <end position="1853"/>
    </location>
</feature>
<dbReference type="SUPFAM" id="SSF48371">
    <property type="entry name" value="ARM repeat"/>
    <property type="match status" value="1"/>
</dbReference>
<feature type="compositionally biased region" description="Polar residues" evidence="1">
    <location>
        <begin position="1363"/>
        <end position="1373"/>
    </location>
</feature>
<dbReference type="PANTHER" id="PTHR12609">
    <property type="entry name" value="MICROTUBULE ASSOCIATED PROTEIN XMAP215"/>
    <property type="match status" value="1"/>
</dbReference>
<feature type="region of interest" description="Disordered" evidence="1">
    <location>
        <begin position="2440"/>
        <end position="2473"/>
    </location>
</feature>
<feature type="compositionally biased region" description="Polar residues" evidence="1">
    <location>
        <begin position="1424"/>
        <end position="1446"/>
    </location>
</feature>
<feature type="compositionally biased region" description="Polar residues" evidence="1">
    <location>
        <begin position="2442"/>
        <end position="2452"/>
    </location>
</feature>
<sequence length="2873" mass="314836">MDIPDQDSGEYEVIEEVSIYETIYESVYEETLTESQPPDKTTVETLLGSQDPATRVRGLEMLRDSLDHSTAVRLDYAFQSLSDASSLVVMAAARTLRAIVEDDPLATLQTVYASSTRAFHKAVSVIARRLLFQDQEATEVATVILSLLTQVHIDLALHILVQVSAGMRAKIPGNVSLCVSVLRKLHDYIDRAVDNSALVEFPESVVTDVAENVAVALQSSVPEIIRTVTDYLPELLQLIPANLLTAAIEKTNCTISQENLGFLQSQGPGPISRRASSVSQERPGSARPVPPRPKSQGVAIDSEVDTSFTVISNALSQPAQQPASHTTHQRGSVSSTVNPADFMAGSPVVSVIATPSCAGTELPDSSTNLSLLAPTMLEPDVPLKHVLKDSNSYDPEALDWVNELHIPHSVVTGIRDHNVIARRETVELIGSLFNPFQPHPCQDQGEVPYEQLSSNATVIDDILRKLTDIAMSDQNPALSSAALNSLRVMFLYLPSAYCTTDRVLNVTSAILGKLKSKKTAIIIPCYHLLDVLLARHVTLAQVLELPLISGALPDVPQDVLRKIDDSSTLRNVVTVLGDFRAGLNKPIPPSKSALNTQLYVELCNVLARQLLVCLFVLIGGAYKKASIQVFAPEQVLSLIHAYVATSTTHVIVEPGDKFRSCVQSLGKLSPIRVKDDTPTVLTLSLNIDCYGGVESFELFPLRAFTGLCQSCVGKGSISSLVYLKAIISYFLRDMSSEVRAAGAMLDVILDGAIAFQRCTLRGRGGSQPVTPAKHLETPKRPAQTPGRKSVGIRDSPPERDAAPPPAASTPVTTQAGAKRPVSAKKTPTRTPSKHKSPARPVSATAASTPAAPKIVSTVGRTKYVYYTAYDYPADLFKGCYFDSGVNYKKIRLSLRPPALILYKLGAVCTAEDVAFAESLSTAKHDFSLLFQQVQVPDARDNVFYTLGEGAEASTLIAPLVDQISHLVTRHFVSSTSVTGSDVQKRTDRPFSSCLVSTFRIFGTLMMCCRQEGILTRVLPIAGTILNTVYSKDIQLYSSCISAYIYHVLAFVPYHMADNPGKIITAWKKLLAVAFDIHGLVPVYFSLFSIMTSICKECENESNELTECNGVAIVTLGEYLHETVKFLHEKFDPAHGGTGFSLRLTTELLIHVLEVGAYLEGASDALTGPTGSLVRVSSRLLALLVYYMRNVNGLEQMDPAFLGKVLEKEVIPSLKGMYSTSLAEATCMHSVLAALSSIREADPSLARYVQSILTICSKTDFPRLSVSTRIPKSCLYLDVELDRGKIQNVDFRKPTNLFVVIRDLSVKSAATYDSLGAQGLVSIQKYSLVPERTPERPPKSRRSTISRDVSQICEGPSKPADVSEASSNDVSRMSTILADMSTHDERPKSARSARASQSSRKNSVAEEPPRPKPHSHSSVDAAMRSQASKMSPDHSTVTTDESVANSSHHSRGSFDRQSFEEGEGRPRHRARSSVGVFRKMMSTIRNKTSAVLQMKVTYVPEFLAPYQRETGFEGSPGRLMGLLSEYVSEMTQEKDGMKRSDMTVAMVQLVSQLDDGSFECAKIERRILQFLEERTRLEPNANLIDHILLLMRELLRTGTTATPFEQAWSTGLINLLGMTRRPTTRSYAVQTLNLCICCHSILMAASLTKSYLGTAVIRALEGTSASYSMNRPTDGIIQSVRQETINWLISDMIPTLIAFISDSDVYYVYENSVVLLQVRQKCEEILATATSTSMKATTTEVLRMLHQVEATCHERVPAMSIRARREAILGEELSRTLEKMGENRRRSKPMTDDVIRQAVSREVNKFSQLSQTEMDSSVRGSESFTARPEPEVPRKPGIPRARPAKGDAVGRARAESYSFDDSVDPSFHSATNSSLLEQGAQQRPQTLPRQKLSASISMEAEASFNRGIQSIQLHNLSIPLHGRHEMRFAALCKLISDSADLISLLLPYIFERQASISATDVRVVRHIINDSIVDCDITAPFIDLNGVDPEHVIPIRSLHFSEEDLATGVLALINKGKQIGEQLATIALLYCALGLSNDFVTEGWRPQVPTIVTLCSCLQVYVTFISDLRDIYLVMTPLLVRLSETTEYQAQVVIQKAIGRILDHHQVLTQKFGGLNSATGGGPARHFIQNYIDVFGDPGANLPLKYTTLRGVTEYLEMSRSGIDTLAHIKPALEPWLPKLLGFFKSFCLRTFQRTYKISDASLSKAFIEMIRAEMQMPTATVEFVNQILEAKTLFIRALCGLVGVQGPGELYDAFPSFSEHLSTGDKDAFGYWVEQALTGQSHVLEGKDLTMDIMSPNPGEYVEFDVVSLTSSGADERPSEYQPNSLMTPTLVHSVVNPKDSELSSTAFVNNYFSSPEQDLGTLIRDAESTLASTSTNTTVQTPAISSTPKPVLSEAPLSSARKLVSPISKDQAMENLMSQMGNLVDDIDMDSNLVEELRASRTASKRQSLDSTGRLDSHNTTMHSYLGEQTPGSVDTLSRPMMKFDPTPFLTTAKEFPASDEFAQMVMQVDHLPLNENVVDDVDSYLKRILALVEALHVAVKTGGNEVTEALTYVLRTVADSVAGTLARTFNVDICRKTIELFLYVKRQMATNLQSDCVFVSFVADFTAFLHSYLVSLPYRAIVRSRDLSTFIDAEIDPSMVSRESVSHEDVSFETVNEVIRMLGLLPASRDNPSGPDPTKLTALTLVLEGSRTLLELVIADAPATHTLRLVMALLTATYDRAILLQTAPYFTETKPVLQTRNAVIRNVLNSLIDKLAQIIGHSSQALSRDITKHHEDFLARRPVSCESPFSGTLFSVFLILAGSLTLYPKPGKGASSYGMPATACPPALQFVYPRTIIITCIQRLIDGLDAEVQDALAVSCGLDIINQLGSL</sequence>
<feature type="compositionally biased region" description="Polar residues" evidence="1">
    <location>
        <begin position="1804"/>
        <end position="1823"/>
    </location>
</feature>
<accession>A0A4Z1STH0</accession>
<dbReference type="OrthoDB" id="10255902at2759"/>